<dbReference type="Proteomes" id="UP001501303">
    <property type="component" value="Unassembled WGS sequence"/>
</dbReference>
<proteinExistence type="predicted"/>
<name>A0ABN2P7I6_9ACTN</name>
<sequence>MRVTRAGDAVTRALDEAGAITLDSALPQEVAERVLPGMCRIALEVAWLPPARHRLREAGLPHLAVEREIGKARKITDLAPMALADPGEVTVAGARMSPGDALAAIVRHHGEDARELIRLCNEATHRIHTPVGDRRDLVRRTERLAKAVANR</sequence>
<keyword evidence="2" id="KW-1185">Reference proteome</keyword>
<accession>A0ABN2P7I6</accession>
<protein>
    <recommendedName>
        <fullName evidence="3">DUF305 domain-containing protein</fullName>
    </recommendedName>
</protein>
<organism evidence="1 2">
    <name type="scientific">Streptomyces sodiiphilus</name>
    <dbReference type="NCBI Taxonomy" id="226217"/>
    <lineage>
        <taxon>Bacteria</taxon>
        <taxon>Bacillati</taxon>
        <taxon>Actinomycetota</taxon>
        <taxon>Actinomycetes</taxon>
        <taxon>Kitasatosporales</taxon>
        <taxon>Streptomycetaceae</taxon>
        <taxon>Streptomyces</taxon>
    </lineage>
</organism>
<gene>
    <name evidence="1" type="ORF">GCM10009716_24370</name>
</gene>
<dbReference type="EMBL" id="BAAAMJ010000026">
    <property type="protein sequence ID" value="GAA1913987.1"/>
    <property type="molecule type" value="Genomic_DNA"/>
</dbReference>
<evidence type="ECO:0008006" key="3">
    <source>
        <dbReference type="Google" id="ProtNLM"/>
    </source>
</evidence>
<reference evidence="1 2" key="1">
    <citation type="journal article" date="2019" name="Int. J. Syst. Evol. Microbiol.">
        <title>The Global Catalogue of Microorganisms (GCM) 10K type strain sequencing project: providing services to taxonomists for standard genome sequencing and annotation.</title>
        <authorList>
            <consortium name="The Broad Institute Genomics Platform"/>
            <consortium name="The Broad Institute Genome Sequencing Center for Infectious Disease"/>
            <person name="Wu L."/>
            <person name="Ma J."/>
        </authorList>
    </citation>
    <scope>NUCLEOTIDE SEQUENCE [LARGE SCALE GENOMIC DNA]</scope>
    <source>
        <strain evidence="1 2">JCM 13581</strain>
    </source>
</reference>
<comment type="caution">
    <text evidence="1">The sequence shown here is derived from an EMBL/GenBank/DDBJ whole genome shotgun (WGS) entry which is preliminary data.</text>
</comment>
<dbReference type="RefSeq" id="WP_344261441.1">
    <property type="nucleotide sequence ID" value="NZ_BAAAMJ010000026.1"/>
</dbReference>
<evidence type="ECO:0000313" key="1">
    <source>
        <dbReference type="EMBL" id="GAA1913987.1"/>
    </source>
</evidence>
<evidence type="ECO:0000313" key="2">
    <source>
        <dbReference type="Proteomes" id="UP001501303"/>
    </source>
</evidence>